<reference evidence="2" key="1">
    <citation type="journal article" date="2019" name="Int. J. Syst. Evol. Microbiol.">
        <title>The Global Catalogue of Microorganisms (GCM) 10K type strain sequencing project: providing services to taxonomists for standard genome sequencing and annotation.</title>
        <authorList>
            <consortium name="The Broad Institute Genomics Platform"/>
            <consortium name="The Broad Institute Genome Sequencing Center for Infectious Disease"/>
            <person name="Wu L."/>
            <person name="Ma J."/>
        </authorList>
    </citation>
    <scope>NUCLEOTIDE SEQUENCE [LARGE SCALE GENOMIC DNA]</scope>
    <source>
        <strain evidence="2">IBRC-M 10490</strain>
    </source>
</reference>
<evidence type="ECO:0000313" key="1">
    <source>
        <dbReference type="EMBL" id="MFC4375138.1"/>
    </source>
</evidence>
<dbReference type="RefSeq" id="WP_378561330.1">
    <property type="nucleotide sequence ID" value="NZ_JBHSDL010000014.1"/>
</dbReference>
<dbReference type="Proteomes" id="UP001595844">
    <property type="component" value="Unassembled WGS sequence"/>
</dbReference>
<comment type="caution">
    <text evidence="1">The sequence shown here is derived from an EMBL/GenBank/DDBJ whole genome shotgun (WGS) entry which is preliminary data.</text>
</comment>
<protein>
    <submittedName>
        <fullName evidence="1">Uncharacterized protein</fullName>
    </submittedName>
</protein>
<name>A0ABV8VKN0_9NOCA</name>
<dbReference type="EMBL" id="JBHSDL010000014">
    <property type="protein sequence ID" value="MFC4375138.1"/>
    <property type="molecule type" value="Genomic_DNA"/>
</dbReference>
<evidence type="ECO:0000313" key="2">
    <source>
        <dbReference type="Proteomes" id="UP001595844"/>
    </source>
</evidence>
<sequence>MKPRKSTAILLAAWLSTFVVYVLVKPTEKTPDGNLFNAVPTWVNPAPER</sequence>
<organism evidence="1 2">
    <name type="scientific">Nocardia halotolerans</name>
    <dbReference type="NCBI Taxonomy" id="1755878"/>
    <lineage>
        <taxon>Bacteria</taxon>
        <taxon>Bacillati</taxon>
        <taxon>Actinomycetota</taxon>
        <taxon>Actinomycetes</taxon>
        <taxon>Mycobacteriales</taxon>
        <taxon>Nocardiaceae</taxon>
        <taxon>Nocardia</taxon>
    </lineage>
</organism>
<accession>A0ABV8VKN0</accession>
<proteinExistence type="predicted"/>
<keyword evidence="2" id="KW-1185">Reference proteome</keyword>
<gene>
    <name evidence="1" type="ORF">ACFO5K_13645</name>
</gene>